<name>E4ZIB7_LEPMJ</name>
<evidence type="ECO:0000256" key="5">
    <source>
        <dbReference type="SAM" id="MobiDB-lite"/>
    </source>
</evidence>
<dbReference type="Gene3D" id="3.50.50.60">
    <property type="entry name" value="FAD/NAD(P)-binding domain"/>
    <property type="match status" value="1"/>
</dbReference>
<organism evidence="7">
    <name type="scientific">Leptosphaeria maculans (strain JN3 / isolate v23.1.3 / race Av1-4-5-6-7-8)</name>
    <name type="common">Blackleg fungus</name>
    <name type="synonym">Phoma lingam</name>
    <dbReference type="NCBI Taxonomy" id="985895"/>
    <lineage>
        <taxon>Eukaryota</taxon>
        <taxon>Fungi</taxon>
        <taxon>Dikarya</taxon>
        <taxon>Ascomycota</taxon>
        <taxon>Pezizomycotina</taxon>
        <taxon>Dothideomycetes</taxon>
        <taxon>Pleosporomycetidae</taxon>
        <taxon>Pleosporales</taxon>
        <taxon>Pleosporineae</taxon>
        <taxon>Leptosphaeriaceae</taxon>
        <taxon>Plenodomus</taxon>
        <taxon>Plenodomus lingam/Leptosphaeria maculans species complex</taxon>
    </lineage>
</organism>
<dbReference type="InterPro" id="IPR050346">
    <property type="entry name" value="FMO-like"/>
</dbReference>
<dbReference type="InParanoid" id="E4ZIB7"/>
<dbReference type="GO" id="GO:0050661">
    <property type="term" value="F:NADP binding"/>
    <property type="evidence" value="ECO:0007669"/>
    <property type="project" value="InterPro"/>
</dbReference>
<evidence type="ECO:0000313" key="6">
    <source>
        <dbReference type="EMBL" id="CBX90778.1"/>
    </source>
</evidence>
<proteinExistence type="inferred from homology"/>
<feature type="region of interest" description="Disordered" evidence="5">
    <location>
        <begin position="255"/>
        <end position="299"/>
    </location>
</feature>
<dbReference type="STRING" id="985895.E4ZIB7"/>
<dbReference type="Pfam" id="PF00743">
    <property type="entry name" value="FMO-like"/>
    <property type="match status" value="1"/>
</dbReference>
<dbReference type="VEuPathDB" id="FungiDB:LEMA_P058120.1"/>
<keyword evidence="3" id="KW-0274">FAD</keyword>
<evidence type="ECO:0000313" key="7">
    <source>
        <dbReference type="Proteomes" id="UP000002668"/>
    </source>
</evidence>
<accession>E4ZIB7</accession>
<dbReference type="InterPro" id="IPR036188">
    <property type="entry name" value="FAD/NAD-bd_sf"/>
</dbReference>
<evidence type="ECO:0000256" key="1">
    <source>
        <dbReference type="ARBA" id="ARBA00009183"/>
    </source>
</evidence>
<evidence type="ECO:0000256" key="4">
    <source>
        <dbReference type="ARBA" id="ARBA00023002"/>
    </source>
</evidence>
<dbReference type="HOGENOM" id="CLU_930879_0_0_1"/>
<dbReference type="EMBL" id="FP929065">
    <property type="protein sequence ID" value="CBX90778.1"/>
    <property type="molecule type" value="Genomic_DNA"/>
</dbReference>
<keyword evidence="4" id="KW-0560">Oxidoreductase</keyword>
<dbReference type="InterPro" id="IPR020946">
    <property type="entry name" value="Flavin_mOase-like"/>
</dbReference>
<evidence type="ECO:0000256" key="2">
    <source>
        <dbReference type="ARBA" id="ARBA00022630"/>
    </source>
</evidence>
<reference evidence="7" key="1">
    <citation type="journal article" date="2011" name="Nat. Commun.">
        <title>Effector diversification within compartments of the Leptosphaeria maculans genome affected by Repeat-Induced Point mutations.</title>
        <authorList>
            <person name="Rouxel T."/>
            <person name="Grandaubert J."/>
            <person name="Hane J.K."/>
            <person name="Hoede C."/>
            <person name="van de Wouw A.P."/>
            <person name="Couloux A."/>
            <person name="Dominguez V."/>
            <person name="Anthouard V."/>
            <person name="Bally P."/>
            <person name="Bourras S."/>
            <person name="Cozijnsen A.J."/>
            <person name="Ciuffetti L.M."/>
            <person name="Degrave A."/>
            <person name="Dilmaghani A."/>
            <person name="Duret L."/>
            <person name="Fudal I."/>
            <person name="Goodwin S.B."/>
            <person name="Gout L."/>
            <person name="Glaser N."/>
            <person name="Linglin J."/>
            <person name="Kema G.H.J."/>
            <person name="Lapalu N."/>
            <person name="Lawrence C.B."/>
            <person name="May K."/>
            <person name="Meyer M."/>
            <person name="Ollivier B."/>
            <person name="Poulain J."/>
            <person name="Schoch C.L."/>
            <person name="Simon A."/>
            <person name="Spatafora J.W."/>
            <person name="Stachowiak A."/>
            <person name="Turgeon B.G."/>
            <person name="Tyler B.M."/>
            <person name="Vincent D."/>
            <person name="Weissenbach J."/>
            <person name="Amselem J."/>
            <person name="Quesneville H."/>
            <person name="Oliver R.P."/>
            <person name="Wincker P."/>
            <person name="Balesdent M.-H."/>
            <person name="Howlett B.J."/>
        </authorList>
    </citation>
    <scope>NUCLEOTIDE SEQUENCE [LARGE SCALE GENOMIC DNA]</scope>
    <source>
        <strain evidence="7">JN3 / isolate v23.1.3 / race Av1-4-5-6-7-8</strain>
    </source>
</reference>
<dbReference type="Proteomes" id="UP000002668">
    <property type="component" value="Genome"/>
</dbReference>
<dbReference type="AlphaFoldDB" id="E4ZIB7"/>
<dbReference type="GO" id="GO:0004499">
    <property type="term" value="F:N,N-dimethylaniline monooxygenase activity"/>
    <property type="evidence" value="ECO:0007669"/>
    <property type="project" value="InterPro"/>
</dbReference>
<keyword evidence="7" id="KW-1185">Reference proteome</keyword>
<dbReference type="GeneID" id="13285156"/>
<gene>
    <name evidence="6" type="ORF">LEMA_P058120.1</name>
</gene>
<dbReference type="PANTHER" id="PTHR23023">
    <property type="entry name" value="DIMETHYLANILINE MONOOXYGENASE"/>
    <property type="match status" value="1"/>
</dbReference>
<dbReference type="SUPFAM" id="SSF51905">
    <property type="entry name" value="FAD/NAD(P)-binding domain"/>
    <property type="match status" value="2"/>
</dbReference>
<comment type="similarity">
    <text evidence="1">Belongs to the FMO family.</text>
</comment>
<feature type="compositionally biased region" description="Basic and acidic residues" evidence="5">
    <location>
        <begin position="255"/>
        <end position="278"/>
    </location>
</feature>
<dbReference type="eggNOG" id="KOG1399">
    <property type="taxonomic scope" value="Eukaryota"/>
</dbReference>
<sequence length="299" mass="33675">MFRGREGYKDKKVLIVGASVSAADIAIDLIGIAQTPIPAVVLGHKPNIFFGDIAFKHPLILQKPSLSHFSLDKNNSNNSNNNNTTTITAHFTDNTTIPNIDEIIFGTGYTWTLPFLPSVKIRNNRIPGLYQHVVYTADPTLLFVGAVAPGLTFRIFEWQAVLCARILAGRCKLPPVAEQRRWEEERVREKGDGVGFTLVYPQFEEYFEAVRELAGEEGPGRKVPRFEGGWVEVLMRGHEMRKRWWGEVNEKARGEVNEKARGEVNEKARGEVDEKGGEEVNDNVAARPEPRQERVRARL</sequence>
<keyword evidence="2" id="KW-0285">Flavoprotein</keyword>
<protein>
    <submittedName>
        <fullName evidence="6">Predicted protein</fullName>
    </submittedName>
</protein>
<evidence type="ECO:0000256" key="3">
    <source>
        <dbReference type="ARBA" id="ARBA00022827"/>
    </source>
</evidence>
<dbReference type="GO" id="GO:0050660">
    <property type="term" value="F:flavin adenine dinucleotide binding"/>
    <property type="evidence" value="ECO:0007669"/>
    <property type="project" value="InterPro"/>
</dbReference>
<dbReference type="OrthoDB" id="66881at2759"/>
<feature type="compositionally biased region" description="Basic and acidic residues" evidence="5">
    <location>
        <begin position="288"/>
        <end position="299"/>
    </location>
</feature>